<dbReference type="Pfam" id="PF05621">
    <property type="entry name" value="TniB"/>
    <property type="match status" value="1"/>
</dbReference>
<organism evidence="1">
    <name type="scientific">mine drainage metagenome</name>
    <dbReference type="NCBI Taxonomy" id="410659"/>
    <lineage>
        <taxon>unclassified sequences</taxon>
        <taxon>metagenomes</taxon>
        <taxon>ecological metagenomes</taxon>
    </lineage>
</organism>
<dbReference type="InterPro" id="IPR008868">
    <property type="entry name" value="TniB"/>
</dbReference>
<gene>
    <name evidence="1" type="ORF">B1B_04929</name>
</gene>
<feature type="non-terminal residue" evidence="1">
    <location>
        <position position="1"/>
    </location>
</feature>
<dbReference type="EMBL" id="AUZY01003101">
    <property type="protein sequence ID" value="EQD70564.1"/>
    <property type="molecule type" value="Genomic_DNA"/>
</dbReference>
<accession>T1CPY7</accession>
<name>T1CPY7_9ZZZZ</name>
<dbReference type="AlphaFoldDB" id="T1CPY7"/>
<reference evidence="1" key="1">
    <citation type="submission" date="2013-08" db="EMBL/GenBank/DDBJ databases">
        <authorList>
            <person name="Mendez C."/>
            <person name="Richter M."/>
            <person name="Ferrer M."/>
            <person name="Sanchez J."/>
        </authorList>
    </citation>
    <scope>NUCLEOTIDE SEQUENCE</scope>
</reference>
<comment type="caution">
    <text evidence="1">The sequence shown here is derived from an EMBL/GenBank/DDBJ whole genome shotgun (WGS) entry which is preliminary data.</text>
</comment>
<reference evidence="1" key="2">
    <citation type="journal article" date="2014" name="ISME J.">
        <title>Microbial stratification in low pH oxic and suboxic macroscopic growths along an acid mine drainage.</title>
        <authorList>
            <person name="Mendez-Garcia C."/>
            <person name="Mesa V."/>
            <person name="Sprenger R.R."/>
            <person name="Richter M."/>
            <person name="Diez M.S."/>
            <person name="Solano J."/>
            <person name="Bargiela R."/>
            <person name="Golyshina O.V."/>
            <person name="Manteca A."/>
            <person name="Ramos J.L."/>
            <person name="Gallego J.R."/>
            <person name="Llorente I."/>
            <person name="Martins Dos Santos V.A."/>
            <person name="Jensen O.N."/>
            <person name="Pelaez A.I."/>
            <person name="Sanchez J."/>
            <person name="Ferrer M."/>
        </authorList>
    </citation>
    <scope>NUCLEOTIDE SEQUENCE</scope>
</reference>
<protein>
    <submittedName>
        <fullName evidence="1">Bacterial TniB</fullName>
    </submittedName>
</protein>
<proteinExistence type="predicted"/>
<sequence length="154" mass="17307">IHCLLAGTYREQRIILNCIRFLANDLRIPLVCAGTDEAKTALLTDEQLADRFEAFELAPWKDDTDFHQLLVSYAALLPLRRPSSLRDAKVRKRLLAMSDGVTVRICRLLEDAAVMAIKNNVEQIDLDSLDDDLAVQSLASVSDRRKRRATGTRG</sequence>
<evidence type="ECO:0000313" key="1">
    <source>
        <dbReference type="EMBL" id="EQD70564.1"/>
    </source>
</evidence>